<keyword evidence="7" id="KW-1185">Reference proteome</keyword>
<comment type="subcellular location">
    <subcellularLocation>
        <location evidence="1">Membrane</location>
        <topology evidence="1">Multi-pass membrane protein</topology>
    </subcellularLocation>
</comment>
<comment type="caution">
    <text evidence="6">The sequence shown here is derived from an EMBL/GenBank/DDBJ whole genome shotgun (WGS) entry which is preliminary data.</text>
</comment>
<keyword evidence="4 5" id="KW-0472">Membrane</keyword>
<organism evidence="6 7">
    <name type="scientific">Fredinandcohnia salidurans</name>
    <dbReference type="NCBI Taxonomy" id="2595041"/>
    <lineage>
        <taxon>Bacteria</taxon>
        <taxon>Bacillati</taxon>
        <taxon>Bacillota</taxon>
        <taxon>Bacilli</taxon>
        <taxon>Bacillales</taxon>
        <taxon>Bacillaceae</taxon>
        <taxon>Fredinandcohnia</taxon>
    </lineage>
</organism>
<dbReference type="Pfam" id="PF09685">
    <property type="entry name" value="MamF_MmsF"/>
    <property type="match status" value="1"/>
</dbReference>
<keyword evidence="2 5" id="KW-0812">Transmembrane</keyword>
<evidence type="ECO:0000313" key="7">
    <source>
        <dbReference type="Proteomes" id="UP001597227"/>
    </source>
</evidence>
<keyword evidence="3 5" id="KW-1133">Transmembrane helix</keyword>
<evidence type="ECO:0000313" key="6">
    <source>
        <dbReference type="EMBL" id="MFD1778606.1"/>
    </source>
</evidence>
<gene>
    <name evidence="6" type="ORF">ACFSFW_07995</name>
</gene>
<reference evidence="7" key="1">
    <citation type="journal article" date="2019" name="Int. J. Syst. Evol. Microbiol.">
        <title>The Global Catalogue of Microorganisms (GCM) 10K type strain sequencing project: providing services to taxonomists for standard genome sequencing and annotation.</title>
        <authorList>
            <consortium name="The Broad Institute Genomics Platform"/>
            <consortium name="The Broad Institute Genome Sequencing Center for Infectious Disease"/>
            <person name="Wu L."/>
            <person name="Ma J."/>
        </authorList>
    </citation>
    <scope>NUCLEOTIDE SEQUENCE [LARGE SCALE GENOMIC DNA]</scope>
    <source>
        <strain evidence="7">CCUG 15531</strain>
    </source>
</reference>
<evidence type="ECO:0000256" key="2">
    <source>
        <dbReference type="ARBA" id="ARBA00022692"/>
    </source>
</evidence>
<evidence type="ECO:0000256" key="4">
    <source>
        <dbReference type="ARBA" id="ARBA00023136"/>
    </source>
</evidence>
<dbReference type="EMBL" id="JBHUEK010000010">
    <property type="protein sequence ID" value="MFD1778606.1"/>
    <property type="molecule type" value="Genomic_DNA"/>
</dbReference>
<name>A0ABW4MKX5_9BACI</name>
<protein>
    <submittedName>
        <fullName evidence="6">DUF4870 domain-containing protein</fullName>
    </submittedName>
</protein>
<feature type="transmembrane region" description="Helical" evidence="5">
    <location>
        <begin position="6"/>
        <end position="30"/>
    </location>
</feature>
<feature type="transmembrane region" description="Helical" evidence="5">
    <location>
        <begin position="70"/>
        <end position="93"/>
    </location>
</feature>
<sequence>MNTDKLIAALCYFSVFFAGFILPLVVYIIVQNPVVKRHALHALISHIIPVATIVFIIIPFFFIWSVEAFVATMLLVFILLAIINVGIVIWNIVKGIQVLAQEEL</sequence>
<dbReference type="InterPro" id="IPR019109">
    <property type="entry name" value="MamF_MmsF"/>
</dbReference>
<dbReference type="Proteomes" id="UP001597227">
    <property type="component" value="Unassembled WGS sequence"/>
</dbReference>
<evidence type="ECO:0000256" key="3">
    <source>
        <dbReference type="ARBA" id="ARBA00022989"/>
    </source>
</evidence>
<accession>A0ABW4MKX5</accession>
<feature type="transmembrane region" description="Helical" evidence="5">
    <location>
        <begin position="42"/>
        <end position="64"/>
    </location>
</feature>
<proteinExistence type="predicted"/>
<evidence type="ECO:0000256" key="5">
    <source>
        <dbReference type="SAM" id="Phobius"/>
    </source>
</evidence>
<evidence type="ECO:0000256" key="1">
    <source>
        <dbReference type="ARBA" id="ARBA00004141"/>
    </source>
</evidence>
<dbReference type="RefSeq" id="WP_099352487.1">
    <property type="nucleotide sequence ID" value="NZ_JBHUEK010000010.1"/>
</dbReference>